<dbReference type="PANTHER" id="PTHR43037:SF1">
    <property type="entry name" value="BLL1128 PROTEIN"/>
    <property type="match status" value="1"/>
</dbReference>
<feature type="signal peptide" evidence="2">
    <location>
        <begin position="1"/>
        <end position="17"/>
    </location>
</feature>
<evidence type="ECO:0000256" key="1">
    <source>
        <dbReference type="ARBA" id="ARBA00022729"/>
    </source>
</evidence>
<feature type="chain" id="PRO_5037189524" evidence="2">
    <location>
        <begin position="18"/>
        <end position="249"/>
    </location>
</feature>
<dbReference type="PANTHER" id="PTHR43037">
    <property type="entry name" value="UNNAMED PRODUCT-RELATED"/>
    <property type="match status" value="1"/>
</dbReference>
<proteinExistence type="predicted"/>
<dbReference type="Proteomes" id="UP000600139">
    <property type="component" value="Unassembled WGS sequence"/>
</dbReference>
<protein>
    <submittedName>
        <fullName evidence="4">Dienelactone hydrolase family protein</fullName>
    </submittedName>
</protein>
<name>A0A934V6C0_9BACT</name>
<keyword evidence="5" id="KW-1185">Reference proteome</keyword>
<keyword evidence="4" id="KW-0378">Hydrolase</keyword>
<evidence type="ECO:0000259" key="3">
    <source>
        <dbReference type="Pfam" id="PF01738"/>
    </source>
</evidence>
<dbReference type="InterPro" id="IPR029058">
    <property type="entry name" value="AB_hydrolase_fold"/>
</dbReference>
<evidence type="ECO:0000313" key="5">
    <source>
        <dbReference type="Proteomes" id="UP000600139"/>
    </source>
</evidence>
<comment type="caution">
    <text evidence="4">The sequence shown here is derived from an EMBL/GenBank/DDBJ whole genome shotgun (WGS) entry which is preliminary data.</text>
</comment>
<gene>
    <name evidence="4" type="ORF">JIN84_04525</name>
</gene>
<evidence type="ECO:0000313" key="4">
    <source>
        <dbReference type="EMBL" id="MBK1814867.1"/>
    </source>
</evidence>
<dbReference type="RefSeq" id="WP_200349815.1">
    <property type="nucleotide sequence ID" value="NZ_BAABHZ010000010.1"/>
</dbReference>
<dbReference type="InterPro" id="IPR002925">
    <property type="entry name" value="Dienelactn_hydro"/>
</dbReference>
<dbReference type="Pfam" id="PF01738">
    <property type="entry name" value="DLH"/>
    <property type="match status" value="1"/>
</dbReference>
<dbReference type="InterPro" id="IPR050955">
    <property type="entry name" value="Plant_Biomass_Hydrol_Est"/>
</dbReference>
<accession>A0A934V6C0</accession>
<dbReference type="EMBL" id="JAENIK010000004">
    <property type="protein sequence ID" value="MBK1814867.1"/>
    <property type="molecule type" value="Genomic_DNA"/>
</dbReference>
<organism evidence="4 5">
    <name type="scientific">Luteolibacter yonseiensis</name>
    <dbReference type="NCBI Taxonomy" id="1144680"/>
    <lineage>
        <taxon>Bacteria</taxon>
        <taxon>Pseudomonadati</taxon>
        <taxon>Verrucomicrobiota</taxon>
        <taxon>Verrucomicrobiia</taxon>
        <taxon>Verrucomicrobiales</taxon>
        <taxon>Verrucomicrobiaceae</taxon>
        <taxon>Luteolibacter</taxon>
    </lineage>
</organism>
<feature type="domain" description="Dienelactone hydrolase" evidence="3">
    <location>
        <begin position="127"/>
        <end position="227"/>
    </location>
</feature>
<keyword evidence="1 2" id="KW-0732">Signal</keyword>
<sequence>MKSILAVSLLGCCLSTAADLQALEWKAKDGTVVKYRWSAPEKIEAGKTYPLVLFLHGAGERGTDNSAQLKHGVRAILNGAEKLGQPIFLIAPQCPPGRWWSPASLETGELTEADKPNALVDAVIDLTKDTEKKFPVDPKRFYVTGISMGGFATWDVLGRESKHIAAAIPICGGGDPGLAKRYEKTPIWTFHGEADPVVPVKTTRTMVEALEKAGGKPKVTYYPGVEHDSWTQTYDNIEVIRWLFEQRLK</sequence>
<dbReference type="Gene3D" id="3.40.50.1820">
    <property type="entry name" value="alpha/beta hydrolase"/>
    <property type="match status" value="1"/>
</dbReference>
<reference evidence="4" key="1">
    <citation type="submission" date="2021-01" db="EMBL/GenBank/DDBJ databases">
        <title>Modified the classification status of verrucomicrobia.</title>
        <authorList>
            <person name="Feng X."/>
        </authorList>
    </citation>
    <scope>NUCLEOTIDE SEQUENCE</scope>
    <source>
        <strain evidence="4">JCM 18052</strain>
    </source>
</reference>
<dbReference type="SUPFAM" id="SSF53474">
    <property type="entry name" value="alpha/beta-Hydrolases"/>
    <property type="match status" value="1"/>
</dbReference>
<evidence type="ECO:0000256" key="2">
    <source>
        <dbReference type="SAM" id="SignalP"/>
    </source>
</evidence>
<dbReference type="GO" id="GO:0016787">
    <property type="term" value="F:hydrolase activity"/>
    <property type="evidence" value="ECO:0007669"/>
    <property type="project" value="UniProtKB-KW"/>
</dbReference>
<dbReference type="AlphaFoldDB" id="A0A934V6C0"/>